<protein>
    <submittedName>
        <fullName evidence="1">Molybdenum carrier</fullName>
    </submittedName>
</protein>
<accession>A0ABY1Q161</accession>
<dbReference type="InterPro" id="IPR024755">
    <property type="entry name" value="cpYpsA"/>
</dbReference>
<name>A0ABY1Q161_9BACT</name>
<proteinExistence type="predicted"/>
<comment type="caution">
    <text evidence="1">The sequence shown here is derived from an EMBL/GenBank/DDBJ whole genome shotgun (WGS) entry which is preliminary data.</text>
</comment>
<dbReference type="Pfam" id="PF12694">
    <property type="entry name" value="cpYpsA"/>
    <property type="match status" value="1"/>
</dbReference>
<evidence type="ECO:0000313" key="1">
    <source>
        <dbReference type="EMBL" id="SMP53641.1"/>
    </source>
</evidence>
<dbReference type="Proteomes" id="UP001158067">
    <property type="component" value="Unassembled WGS sequence"/>
</dbReference>
<sequence>MAASNVKQYTAEMDQPPTLFSSATAHERFVPSRIVSGGQTGVDRGALDAAIALGIPHGGWCPLGRLAEDGPVPPQYLLDELDSAYYPDRTAKNVVDSDATLILYRGTLSGGTALTQRICRREGKPFLSMRIDNPKPARGGDTATARDQILNWLAVVRPEALNVAGPRETNAVGIQDETRALMMSVLG</sequence>
<dbReference type="EMBL" id="FXUG01000004">
    <property type="protein sequence ID" value="SMP53641.1"/>
    <property type="molecule type" value="Genomic_DNA"/>
</dbReference>
<keyword evidence="2" id="KW-1185">Reference proteome</keyword>
<organism evidence="1 2">
    <name type="scientific">Neorhodopirellula lusitana</name>
    <dbReference type="NCBI Taxonomy" id="445327"/>
    <lineage>
        <taxon>Bacteria</taxon>
        <taxon>Pseudomonadati</taxon>
        <taxon>Planctomycetota</taxon>
        <taxon>Planctomycetia</taxon>
        <taxon>Pirellulales</taxon>
        <taxon>Pirellulaceae</taxon>
        <taxon>Neorhodopirellula</taxon>
    </lineage>
</organism>
<gene>
    <name evidence="1" type="ORF">SAMN06265222_104138</name>
</gene>
<dbReference type="Gene3D" id="3.40.50.450">
    <property type="match status" value="1"/>
</dbReference>
<reference evidence="1 2" key="1">
    <citation type="submission" date="2017-05" db="EMBL/GenBank/DDBJ databases">
        <authorList>
            <person name="Varghese N."/>
            <person name="Submissions S."/>
        </authorList>
    </citation>
    <scope>NUCLEOTIDE SEQUENCE [LARGE SCALE GENOMIC DNA]</scope>
    <source>
        <strain evidence="1 2">DSM 25457</strain>
    </source>
</reference>
<dbReference type="SUPFAM" id="SSF102405">
    <property type="entry name" value="MCP/YpsA-like"/>
    <property type="match status" value="1"/>
</dbReference>
<evidence type="ECO:0000313" key="2">
    <source>
        <dbReference type="Proteomes" id="UP001158067"/>
    </source>
</evidence>